<accession>A0A0F5I3R8</accession>
<dbReference type="AlphaFoldDB" id="A0A0F5I3R8"/>
<dbReference type="STRING" id="1221996.QY95_01707"/>
<protein>
    <submittedName>
        <fullName evidence="1">Uncharacterized protein</fullName>
    </submittedName>
</protein>
<dbReference type="Proteomes" id="UP000031563">
    <property type="component" value="Unassembled WGS sequence"/>
</dbReference>
<proteinExistence type="predicted"/>
<dbReference type="EMBL" id="JWIR02000030">
    <property type="protein sequence ID" value="KKB40324.1"/>
    <property type="molecule type" value="Genomic_DNA"/>
</dbReference>
<reference evidence="1" key="1">
    <citation type="submission" date="2015-02" db="EMBL/GenBank/DDBJ databases">
        <title>Genome Assembly of Bacillaceae bacterium MTCC 8252.</title>
        <authorList>
            <person name="Verma A."/>
            <person name="Khatri I."/>
            <person name="Mual P."/>
            <person name="Subramanian S."/>
            <person name="Krishnamurthi S."/>
        </authorList>
    </citation>
    <scope>NUCLEOTIDE SEQUENCE [LARGE SCALE GENOMIC DNA]</scope>
    <source>
        <strain evidence="1">MTCC 8252</strain>
    </source>
</reference>
<gene>
    <name evidence="1" type="ORF">QY95_01707</name>
</gene>
<keyword evidence="2" id="KW-1185">Reference proteome</keyword>
<comment type="caution">
    <text evidence="1">The sequence shown here is derived from an EMBL/GenBank/DDBJ whole genome shotgun (WGS) entry which is preliminary data.</text>
</comment>
<evidence type="ECO:0000313" key="2">
    <source>
        <dbReference type="Proteomes" id="UP000031563"/>
    </source>
</evidence>
<organism evidence="1 2">
    <name type="scientific">Bacillus thermotolerans</name>
    <name type="common">Quasibacillus thermotolerans</name>
    <dbReference type="NCBI Taxonomy" id="1221996"/>
    <lineage>
        <taxon>Bacteria</taxon>
        <taxon>Bacillati</taxon>
        <taxon>Bacillota</taxon>
        <taxon>Bacilli</taxon>
        <taxon>Bacillales</taxon>
        <taxon>Bacillaceae</taxon>
        <taxon>Bacillus</taxon>
    </lineage>
</organism>
<accession>A0A0F5HK38</accession>
<evidence type="ECO:0000313" key="1">
    <source>
        <dbReference type="EMBL" id="KKB40324.1"/>
    </source>
</evidence>
<name>A0A0F5I3R8_BACTR</name>
<sequence length="37" mass="4224">MHDKEAVAIASGSFFFYYHHRLIVLFSEGLTSFVSIC</sequence>